<evidence type="ECO:0000313" key="3">
    <source>
        <dbReference type="Proteomes" id="UP000070328"/>
    </source>
</evidence>
<organism evidence="2 3">
    <name type="scientific">Colletotrichum simmondsii</name>
    <dbReference type="NCBI Taxonomy" id="703756"/>
    <lineage>
        <taxon>Eukaryota</taxon>
        <taxon>Fungi</taxon>
        <taxon>Dikarya</taxon>
        <taxon>Ascomycota</taxon>
        <taxon>Pezizomycotina</taxon>
        <taxon>Sordariomycetes</taxon>
        <taxon>Hypocreomycetidae</taxon>
        <taxon>Glomerellales</taxon>
        <taxon>Glomerellaceae</taxon>
        <taxon>Colletotrichum</taxon>
        <taxon>Colletotrichum acutatum species complex</taxon>
    </lineage>
</organism>
<dbReference type="AlphaFoldDB" id="A0A135TB48"/>
<name>A0A135TB48_9PEZI</name>
<keyword evidence="3" id="KW-1185">Reference proteome</keyword>
<evidence type="ECO:0000256" key="1">
    <source>
        <dbReference type="SAM" id="MobiDB-lite"/>
    </source>
</evidence>
<reference evidence="2 3" key="1">
    <citation type="submission" date="2014-02" db="EMBL/GenBank/DDBJ databases">
        <title>The genome sequence of Colletotrichum simmondsii CBS122122.</title>
        <authorList>
            <person name="Baroncelli R."/>
            <person name="Thon M.R."/>
        </authorList>
    </citation>
    <scope>NUCLEOTIDE SEQUENCE [LARGE SCALE GENOMIC DNA]</scope>
    <source>
        <strain evidence="2 3">CBS122122</strain>
    </source>
</reference>
<protein>
    <submittedName>
        <fullName evidence="2">Uncharacterized protein</fullName>
    </submittedName>
</protein>
<feature type="compositionally biased region" description="Basic and acidic residues" evidence="1">
    <location>
        <begin position="30"/>
        <end position="39"/>
    </location>
</feature>
<comment type="caution">
    <text evidence="2">The sequence shown here is derived from an EMBL/GenBank/DDBJ whole genome shotgun (WGS) entry which is preliminary data.</text>
</comment>
<gene>
    <name evidence="2" type="ORF">CSIM01_13559</name>
</gene>
<accession>A0A135TB48</accession>
<proteinExistence type="predicted"/>
<feature type="region of interest" description="Disordered" evidence="1">
    <location>
        <begin position="30"/>
        <end position="84"/>
    </location>
</feature>
<dbReference type="EMBL" id="JFBX01000224">
    <property type="protein sequence ID" value="KXH45336.1"/>
    <property type="molecule type" value="Genomic_DNA"/>
</dbReference>
<feature type="compositionally biased region" description="Low complexity" evidence="1">
    <location>
        <begin position="41"/>
        <end position="52"/>
    </location>
</feature>
<sequence>MPSVSSAPSRGADSQKEACYYDHEAPYKLERRLQHERLSRNRSSSANTTTSLPPGPPATLRDVDYGSGASSNSRDMEARSVHASQLQRQQFDTLPKELIVHAVNTANFYKSITRPIVSRNGKPSGKVLTGVINTTLAVNVISVLEAERVGASLVSCQQDQEIGFEFDSGKIQPCIGIVYLIIYHNSMLGSKSPTTRHKFHVLENCHPRLIFGKDILEIEETLKQ</sequence>
<dbReference type="Proteomes" id="UP000070328">
    <property type="component" value="Unassembled WGS sequence"/>
</dbReference>
<evidence type="ECO:0000313" key="2">
    <source>
        <dbReference type="EMBL" id="KXH45336.1"/>
    </source>
</evidence>